<evidence type="ECO:0000256" key="1">
    <source>
        <dbReference type="SAM" id="MobiDB-lite"/>
    </source>
</evidence>
<evidence type="ECO:0000313" key="3">
    <source>
        <dbReference type="Proteomes" id="UP001597419"/>
    </source>
</evidence>
<feature type="region of interest" description="Disordered" evidence="1">
    <location>
        <begin position="341"/>
        <end position="363"/>
    </location>
</feature>
<comment type="caution">
    <text evidence="2">The sequence shown here is derived from an EMBL/GenBank/DDBJ whole genome shotgun (WGS) entry which is preliminary data.</text>
</comment>
<protein>
    <submittedName>
        <fullName evidence="2">Uncharacterized protein</fullName>
    </submittedName>
</protein>
<proteinExistence type="predicted"/>
<name>A0ABW5GQX3_9PSEU</name>
<evidence type="ECO:0000313" key="2">
    <source>
        <dbReference type="EMBL" id="MFD2463272.1"/>
    </source>
</evidence>
<sequence>MLSVSVVRNAKPQAWRDAADDATQTAQHCRDVASGARYVAYTLTQAWPDDAGKQARQRFVQHAADYEIAGTVLAKLVTVYDAFAGHIDDAQQMLNSALDYARQNELTVGDDGKVTGKAEKGPEIRTAGQLVAGALNYATTWDQTTANWLRTIGSLTAETDPEVVNLRLEHGGDSASDIANRLKNRPDDVHELDIPPELLDEVRRIAKETGISEGLLTAILWQEEQWYQNWEKDGGLVTEFGHILNEEAQGLKPDKSLGITHMKLDAAREVISKNPAAFTENGKYLGDLADLDLMQRIEKDRNLDVKLSGYYLAELRKNPYGAETDKQLFILYSTGDDPATRANNHRYGDATEPRQNDILPRARNWDRLQPRLADAADWASLSSAERQRALSGAADQTHVGEKVDLHPVYGSDTTADGRKNYPRPGAPR</sequence>
<dbReference type="Proteomes" id="UP001597419">
    <property type="component" value="Unassembled WGS sequence"/>
</dbReference>
<feature type="region of interest" description="Disordered" evidence="1">
    <location>
        <begin position="389"/>
        <end position="428"/>
    </location>
</feature>
<dbReference type="EMBL" id="JBHUKU010000020">
    <property type="protein sequence ID" value="MFD2463272.1"/>
    <property type="molecule type" value="Genomic_DNA"/>
</dbReference>
<reference evidence="3" key="1">
    <citation type="journal article" date="2019" name="Int. J. Syst. Evol. Microbiol.">
        <title>The Global Catalogue of Microorganisms (GCM) 10K type strain sequencing project: providing services to taxonomists for standard genome sequencing and annotation.</title>
        <authorList>
            <consortium name="The Broad Institute Genomics Platform"/>
            <consortium name="The Broad Institute Genome Sequencing Center for Infectious Disease"/>
            <person name="Wu L."/>
            <person name="Ma J."/>
        </authorList>
    </citation>
    <scope>NUCLEOTIDE SEQUENCE [LARGE SCALE GENOMIC DNA]</scope>
    <source>
        <strain evidence="3">CGMCC 4.7643</strain>
    </source>
</reference>
<gene>
    <name evidence="2" type="ORF">ACFSYJ_31995</name>
</gene>
<dbReference type="RefSeq" id="WP_345391935.1">
    <property type="nucleotide sequence ID" value="NZ_BAABHG010000005.1"/>
</dbReference>
<organism evidence="2 3">
    <name type="scientific">Amycolatopsis samaneae</name>
    <dbReference type="NCBI Taxonomy" id="664691"/>
    <lineage>
        <taxon>Bacteria</taxon>
        <taxon>Bacillati</taxon>
        <taxon>Actinomycetota</taxon>
        <taxon>Actinomycetes</taxon>
        <taxon>Pseudonocardiales</taxon>
        <taxon>Pseudonocardiaceae</taxon>
        <taxon>Amycolatopsis</taxon>
    </lineage>
</organism>
<accession>A0ABW5GQX3</accession>
<feature type="compositionally biased region" description="Basic and acidic residues" evidence="1">
    <location>
        <begin position="346"/>
        <end position="355"/>
    </location>
</feature>
<keyword evidence="3" id="KW-1185">Reference proteome</keyword>